<gene>
    <name evidence="2" type="ORF">KUDE01_005014</name>
</gene>
<evidence type="ECO:0000313" key="3">
    <source>
        <dbReference type="Proteomes" id="UP001228049"/>
    </source>
</evidence>
<evidence type="ECO:0000256" key="1">
    <source>
        <dbReference type="SAM" id="MobiDB-lite"/>
    </source>
</evidence>
<reference evidence="2" key="1">
    <citation type="submission" date="2023-04" db="EMBL/GenBank/DDBJ databases">
        <title>Chromosome-level genome of Chaenocephalus aceratus.</title>
        <authorList>
            <person name="Park H."/>
        </authorList>
    </citation>
    <scope>NUCLEOTIDE SEQUENCE</scope>
    <source>
        <strain evidence="2">DE</strain>
        <tissue evidence="2">Muscle</tissue>
    </source>
</reference>
<accession>A0AAD9CGM7</accession>
<protein>
    <submittedName>
        <fullName evidence="2">Protein TIC 55 chloroplastic</fullName>
    </submittedName>
</protein>
<evidence type="ECO:0000313" key="2">
    <source>
        <dbReference type="EMBL" id="KAK1902050.1"/>
    </source>
</evidence>
<dbReference type="EMBL" id="JASDAP010000006">
    <property type="protein sequence ID" value="KAK1902050.1"/>
    <property type="molecule type" value="Genomic_DNA"/>
</dbReference>
<proteinExistence type="predicted"/>
<name>A0AAD9CGM7_DISEL</name>
<dbReference type="Proteomes" id="UP001228049">
    <property type="component" value="Unassembled WGS sequence"/>
</dbReference>
<feature type="region of interest" description="Disordered" evidence="1">
    <location>
        <begin position="61"/>
        <end position="104"/>
    </location>
</feature>
<comment type="caution">
    <text evidence="2">The sequence shown here is derived from an EMBL/GenBank/DDBJ whole genome shotgun (WGS) entry which is preliminary data.</text>
</comment>
<sequence length="127" mass="14148">MASHPCMVTWQLHNGTAQGVVRDLHVSMRVMSDSDTLQTPSLLSPREQHRRLCTRSTISDYPSQTNLTAHRSPAPSLHSALCLNPNPTRSRGRDRGPVLPDRAGPRGLLSVQQIILSYIQRDTFTHS</sequence>
<dbReference type="AlphaFoldDB" id="A0AAD9CGM7"/>
<organism evidence="2 3">
    <name type="scientific">Dissostichus eleginoides</name>
    <name type="common">Patagonian toothfish</name>
    <name type="synonym">Dissostichus amissus</name>
    <dbReference type="NCBI Taxonomy" id="100907"/>
    <lineage>
        <taxon>Eukaryota</taxon>
        <taxon>Metazoa</taxon>
        <taxon>Chordata</taxon>
        <taxon>Craniata</taxon>
        <taxon>Vertebrata</taxon>
        <taxon>Euteleostomi</taxon>
        <taxon>Actinopterygii</taxon>
        <taxon>Neopterygii</taxon>
        <taxon>Teleostei</taxon>
        <taxon>Neoteleostei</taxon>
        <taxon>Acanthomorphata</taxon>
        <taxon>Eupercaria</taxon>
        <taxon>Perciformes</taxon>
        <taxon>Notothenioidei</taxon>
        <taxon>Nototheniidae</taxon>
        <taxon>Dissostichus</taxon>
    </lineage>
</organism>
<keyword evidence="3" id="KW-1185">Reference proteome</keyword>